<dbReference type="AlphaFoldDB" id="A0A2V1D2Y8"/>
<accession>A0A2V1D2Y8</accession>
<gene>
    <name evidence="1" type="ORF">DM02DRAFT_662995</name>
</gene>
<name>A0A2V1D2Y8_9PLEO</name>
<keyword evidence="2" id="KW-1185">Reference proteome</keyword>
<protein>
    <submittedName>
        <fullName evidence="1">Uncharacterized protein</fullName>
    </submittedName>
</protein>
<dbReference type="EMBL" id="KZ805688">
    <property type="protein sequence ID" value="PVH92382.1"/>
    <property type="molecule type" value="Genomic_DNA"/>
</dbReference>
<sequence length="200" mass="23427">MEQLPDLYVPPPVFEAYIPYVPRDADELCAIRALEEFLAFKKKRDEILGGIYLPSSFGSENKWWTCVMKNRLKILNKCKVVRVFCSSDVPPEDDRMRELRYVVRFLVGEFKIVLDEFPHCEKGGGFDYTEAHRRLLCRNVEVFKDVYPKPTNILQMKKIMDGISDDEKEKLNELFHVYLEIMMDSLNLYDVPIALFKGMA</sequence>
<proteinExistence type="predicted"/>
<organism evidence="1 2">
    <name type="scientific">Periconia macrospinosa</name>
    <dbReference type="NCBI Taxonomy" id="97972"/>
    <lineage>
        <taxon>Eukaryota</taxon>
        <taxon>Fungi</taxon>
        <taxon>Dikarya</taxon>
        <taxon>Ascomycota</taxon>
        <taxon>Pezizomycotina</taxon>
        <taxon>Dothideomycetes</taxon>
        <taxon>Pleosporomycetidae</taxon>
        <taxon>Pleosporales</taxon>
        <taxon>Massarineae</taxon>
        <taxon>Periconiaceae</taxon>
        <taxon>Periconia</taxon>
    </lineage>
</organism>
<dbReference type="Proteomes" id="UP000244855">
    <property type="component" value="Unassembled WGS sequence"/>
</dbReference>
<evidence type="ECO:0000313" key="1">
    <source>
        <dbReference type="EMBL" id="PVH92382.1"/>
    </source>
</evidence>
<reference evidence="1 2" key="1">
    <citation type="journal article" date="2018" name="Sci. Rep.">
        <title>Comparative genomics provides insights into the lifestyle and reveals functional heterogeneity of dark septate endophytic fungi.</title>
        <authorList>
            <person name="Knapp D.G."/>
            <person name="Nemeth J.B."/>
            <person name="Barry K."/>
            <person name="Hainaut M."/>
            <person name="Henrissat B."/>
            <person name="Johnson J."/>
            <person name="Kuo A."/>
            <person name="Lim J.H.P."/>
            <person name="Lipzen A."/>
            <person name="Nolan M."/>
            <person name="Ohm R.A."/>
            <person name="Tamas L."/>
            <person name="Grigoriev I.V."/>
            <person name="Spatafora J.W."/>
            <person name="Nagy L.G."/>
            <person name="Kovacs G.M."/>
        </authorList>
    </citation>
    <scope>NUCLEOTIDE SEQUENCE [LARGE SCALE GENOMIC DNA]</scope>
    <source>
        <strain evidence="1 2">DSE2036</strain>
    </source>
</reference>
<evidence type="ECO:0000313" key="2">
    <source>
        <dbReference type="Proteomes" id="UP000244855"/>
    </source>
</evidence>